<comment type="caution">
    <text evidence="2">The sequence shown here is derived from an EMBL/GenBank/DDBJ whole genome shotgun (WGS) entry which is preliminary data.</text>
</comment>
<dbReference type="AlphaFoldDB" id="A0A2W5T2P4"/>
<protein>
    <recommendedName>
        <fullName evidence="4">Lipoprotein</fullName>
    </recommendedName>
</protein>
<dbReference type="EMBL" id="QFQP01000043">
    <property type="protein sequence ID" value="PZR05625.1"/>
    <property type="molecule type" value="Genomic_DNA"/>
</dbReference>
<proteinExistence type="predicted"/>
<feature type="signal peptide" evidence="1">
    <location>
        <begin position="1"/>
        <end position="19"/>
    </location>
</feature>
<accession>A0A2W5T2P4</accession>
<keyword evidence="1" id="KW-0732">Signal</keyword>
<feature type="chain" id="PRO_5016170763" description="Lipoprotein" evidence="1">
    <location>
        <begin position="20"/>
        <end position="105"/>
    </location>
</feature>
<reference evidence="2 3" key="1">
    <citation type="submission" date="2017-08" db="EMBL/GenBank/DDBJ databases">
        <title>Infants hospitalized years apart are colonized by the same room-sourced microbial strains.</title>
        <authorList>
            <person name="Brooks B."/>
            <person name="Olm M.R."/>
            <person name="Firek B.A."/>
            <person name="Baker R."/>
            <person name="Thomas B.C."/>
            <person name="Morowitz M.J."/>
            <person name="Banfield J.F."/>
        </authorList>
    </citation>
    <scope>NUCLEOTIDE SEQUENCE [LARGE SCALE GENOMIC DNA]</scope>
    <source>
        <strain evidence="2">S2_003_000_R2_14</strain>
    </source>
</reference>
<name>A0A2W5T2P4_9BACT</name>
<dbReference type="Proteomes" id="UP000249061">
    <property type="component" value="Unassembled WGS sequence"/>
</dbReference>
<evidence type="ECO:0000313" key="2">
    <source>
        <dbReference type="EMBL" id="PZR05625.1"/>
    </source>
</evidence>
<gene>
    <name evidence="2" type="ORF">DI536_31740</name>
</gene>
<sequence>MSARFGVLTLLLSVLASCATPERKLLATRTSLAHHEHLRRLEGECRLKQSGVDTFEFQCKGIAPVLVRCSMAGPAVCCWVVDDSEQEDRKCSERRVASRPRHLPH</sequence>
<evidence type="ECO:0000313" key="3">
    <source>
        <dbReference type="Proteomes" id="UP000249061"/>
    </source>
</evidence>
<evidence type="ECO:0008006" key="4">
    <source>
        <dbReference type="Google" id="ProtNLM"/>
    </source>
</evidence>
<organism evidence="2 3">
    <name type="scientific">Archangium gephyra</name>
    <dbReference type="NCBI Taxonomy" id="48"/>
    <lineage>
        <taxon>Bacteria</taxon>
        <taxon>Pseudomonadati</taxon>
        <taxon>Myxococcota</taxon>
        <taxon>Myxococcia</taxon>
        <taxon>Myxococcales</taxon>
        <taxon>Cystobacterineae</taxon>
        <taxon>Archangiaceae</taxon>
        <taxon>Archangium</taxon>
    </lineage>
</organism>
<evidence type="ECO:0000256" key="1">
    <source>
        <dbReference type="SAM" id="SignalP"/>
    </source>
</evidence>
<dbReference type="PROSITE" id="PS51257">
    <property type="entry name" value="PROKAR_LIPOPROTEIN"/>
    <property type="match status" value="1"/>
</dbReference>